<dbReference type="Proteomes" id="UP001410795">
    <property type="component" value="Unassembled WGS sequence"/>
</dbReference>
<evidence type="ECO:0000313" key="1">
    <source>
        <dbReference type="EMBL" id="GAA3654446.1"/>
    </source>
</evidence>
<organism evidence="1 2">
    <name type="scientific">Microbacterium marinilacus</name>
    <dbReference type="NCBI Taxonomy" id="415209"/>
    <lineage>
        <taxon>Bacteria</taxon>
        <taxon>Bacillati</taxon>
        <taxon>Actinomycetota</taxon>
        <taxon>Actinomycetes</taxon>
        <taxon>Micrococcales</taxon>
        <taxon>Microbacteriaceae</taxon>
        <taxon>Microbacterium</taxon>
    </lineage>
</organism>
<dbReference type="RefSeq" id="WP_221854988.1">
    <property type="nucleotide sequence ID" value="NZ_BAAAYV010000005.1"/>
</dbReference>
<comment type="caution">
    <text evidence="1">The sequence shown here is derived from an EMBL/GenBank/DDBJ whole genome shotgun (WGS) entry which is preliminary data.</text>
</comment>
<accession>A0ABP7BA90</accession>
<proteinExistence type="predicted"/>
<name>A0ABP7BA90_9MICO</name>
<sequence length="74" mass="8324">MIASVLPRRSLEPVVVDTDRDVVILSHPIRDARLDPDQARALAAALVTAANRIDDVRPLRRRTDVDDELRERDG</sequence>
<reference evidence="2" key="1">
    <citation type="journal article" date="2019" name="Int. J. Syst. Evol. Microbiol.">
        <title>The Global Catalogue of Microorganisms (GCM) 10K type strain sequencing project: providing services to taxonomists for standard genome sequencing and annotation.</title>
        <authorList>
            <consortium name="The Broad Institute Genomics Platform"/>
            <consortium name="The Broad Institute Genome Sequencing Center for Infectious Disease"/>
            <person name="Wu L."/>
            <person name="Ma J."/>
        </authorList>
    </citation>
    <scope>NUCLEOTIDE SEQUENCE [LARGE SCALE GENOMIC DNA]</scope>
    <source>
        <strain evidence="2">JCM 16546</strain>
    </source>
</reference>
<dbReference type="EMBL" id="BAAAYV010000005">
    <property type="protein sequence ID" value="GAA3654446.1"/>
    <property type="molecule type" value="Genomic_DNA"/>
</dbReference>
<keyword evidence="2" id="KW-1185">Reference proteome</keyword>
<gene>
    <name evidence="1" type="ORF">GCM10022202_13220</name>
</gene>
<evidence type="ECO:0000313" key="2">
    <source>
        <dbReference type="Proteomes" id="UP001410795"/>
    </source>
</evidence>
<protein>
    <submittedName>
        <fullName evidence="1">Uncharacterized protein</fullName>
    </submittedName>
</protein>